<dbReference type="AlphaFoldDB" id="A0A7W5Y0T1"/>
<reference evidence="1 2" key="1">
    <citation type="submission" date="2020-08" db="EMBL/GenBank/DDBJ databases">
        <title>Genomic Encyclopedia of Type Strains, Phase IV (KMG-IV): sequencing the most valuable type-strain genomes for metagenomic binning, comparative biology and taxonomic classification.</title>
        <authorList>
            <person name="Goeker M."/>
        </authorList>
    </citation>
    <scope>NUCLEOTIDE SEQUENCE [LARGE SCALE GENOMIC DNA]</scope>
    <source>
        <strain evidence="1 2">DSM 22548</strain>
    </source>
</reference>
<accession>A0A7W5Y0T1</accession>
<evidence type="ECO:0000313" key="1">
    <source>
        <dbReference type="EMBL" id="MBB3701860.1"/>
    </source>
</evidence>
<protein>
    <submittedName>
        <fullName evidence="1">Uncharacterized protein</fullName>
    </submittedName>
</protein>
<proteinExistence type="predicted"/>
<gene>
    <name evidence="1" type="ORF">FHS60_000302</name>
</gene>
<comment type="caution">
    <text evidence="1">The sequence shown here is derived from an EMBL/GenBank/DDBJ whole genome shotgun (WGS) entry which is preliminary data.</text>
</comment>
<evidence type="ECO:0000313" key="2">
    <source>
        <dbReference type="Proteomes" id="UP000541425"/>
    </source>
</evidence>
<organism evidence="1 2">
    <name type="scientific">Alloprevotella rava</name>
    <dbReference type="NCBI Taxonomy" id="671218"/>
    <lineage>
        <taxon>Bacteria</taxon>
        <taxon>Pseudomonadati</taxon>
        <taxon>Bacteroidota</taxon>
        <taxon>Bacteroidia</taxon>
        <taxon>Bacteroidales</taxon>
        <taxon>Prevotellaceae</taxon>
        <taxon>Alloprevotella</taxon>
    </lineage>
</organism>
<name>A0A7W5Y0T1_9BACT</name>
<sequence length="51" mass="6150">MFEISRKEFCRGLIEILCVFLFSKISNGRFRLNFEKRNTAFPVVMRLYVTE</sequence>
<dbReference type="Proteomes" id="UP000541425">
    <property type="component" value="Unassembled WGS sequence"/>
</dbReference>
<dbReference type="EMBL" id="JACICA010000001">
    <property type="protein sequence ID" value="MBB3701860.1"/>
    <property type="molecule type" value="Genomic_DNA"/>
</dbReference>